<dbReference type="RefSeq" id="WP_200270412.1">
    <property type="nucleotide sequence ID" value="NZ_JAENIJ010000015.1"/>
</dbReference>
<proteinExistence type="predicted"/>
<organism evidence="1 2">
    <name type="scientific">Luteolibacter pohnpeiensis</name>
    <dbReference type="NCBI Taxonomy" id="454153"/>
    <lineage>
        <taxon>Bacteria</taxon>
        <taxon>Pseudomonadati</taxon>
        <taxon>Verrucomicrobiota</taxon>
        <taxon>Verrucomicrobiia</taxon>
        <taxon>Verrucomicrobiales</taxon>
        <taxon>Verrucomicrobiaceae</taxon>
        <taxon>Luteolibacter</taxon>
    </lineage>
</organism>
<evidence type="ECO:0000313" key="1">
    <source>
        <dbReference type="EMBL" id="MBK1882866.1"/>
    </source>
</evidence>
<dbReference type="EMBL" id="JAENIJ010000015">
    <property type="protein sequence ID" value="MBK1882866.1"/>
    <property type="molecule type" value="Genomic_DNA"/>
</dbReference>
<name>A0A934S5C3_9BACT</name>
<comment type="caution">
    <text evidence="1">The sequence shown here is derived from an EMBL/GenBank/DDBJ whole genome shotgun (WGS) entry which is preliminary data.</text>
</comment>
<accession>A0A934S5C3</accession>
<dbReference type="Proteomes" id="UP000603141">
    <property type="component" value="Unassembled WGS sequence"/>
</dbReference>
<sequence>MILAHGRSQIKKGDLLRYHHDTGTLELPRTGVTIENGRYRVWFSSEHFSNGEHYYEFNIVIDGERTKFLSSTSSNGFKSIAKPLEELGFPVRHQKIKL</sequence>
<reference evidence="1" key="1">
    <citation type="submission" date="2021-01" db="EMBL/GenBank/DDBJ databases">
        <title>Modified the classification status of verrucomicrobia.</title>
        <authorList>
            <person name="Feng X."/>
        </authorList>
    </citation>
    <scope>NUCLEOTIDE SEQUENCE</scope>
    <source>
        <strain evidence="1">KCTC 22041</strain>
    </source>
</reference>
<gene>
    <name evidence="1" type="ORF">JIN85_10595</name>
</gene>
<protein>
    <submittedName>
        <fullName evidence="1">Uncharacterized protein</fullName>
    </submittedName>
</protein>
<dbReference type="AlphaFoldDB" id="A0A934S5C3"/>
<evidence type="ECO:0000313" key="2">
    <source>
        <dbReference type="Proteomes" id="UP000603141"/>
    </source>
</evidence>
<keyword evidence="2" id="KW-1185">Reference proteome</keyword>